<dbReference type="Proteomes" id="UP000481153">
    <property type="component" value="Unassembled WGS sequence"/>
</dbReference>
<evidence type="ECO:0000256" key="1">
    <source>
        <dbReference type="ARBA" id="ARBA00004141"/>
    </source>
</evidence>
<feature type="transmembrane region" description="Helical" evidence="6">
    <location>
        <begin position="163"/>
        <end position="186"/>
    </location>
</feature>
<comment type="subcellular location">
    <subcellularLocation>
        <location evidence="1">Membrane</location>
        <topology evidence="1">Multi-pass membrane protein</topology>
    </subcellularLocation>
</comment>
<dbReference type="EMBL" id="VJMJ01000313">
    <property type="protein sequence ID" value="KAF0723248.1"/>
    <property type="molecule type" value="Genomic_DNA"/>
</dbReference>
<feature type="transmembrane region" description="Helical" evidence="6">
    <location>
        <begin position="131"/>
        <end position="151"/>
    </location>
</feature>
<sequence length="485" mass="52793">MRAAGEHPPPSVRSSHWPNNMLDANECIRTGLLLSFGFLLIFTAYNATEVLETSIIPSHCEGCVSGPATGMCQWEGVCQEKTQFSCDVVCAAPFNECKSRLGNVVLGTNYFTFMAASIAGPLIPYHFGEKWTMAGSSIFYGFFALANLVVASNPTDVPLQWGVMMPMSVISGTSAAFLWICQASYLTHLSVIYSKLNGMPKVASVGYFNGLFFSIYRVSSITGNAISSIVLGYLAWSTSTLFVIYATISFLGASLLFFVPTLPPLVAEEELELLKEHQPIIVPDMPQSTMQALFSLALDRRMLLLAPAMILNGIQQGFMTGEFTSNIIRESLGSPSIGTVFVLVGFTAVYSSYAFGKLADRYGPLWGQLVCFAVLLGAYILSYLAPVTKCDGQWGLNLLLAVLIGMGDASSLTLVNVVLGQEFPTDSVNAFSIFRVYHAGGSSFSFLFFPSLSFHGRLIFLIASVVVSAVTFLWYYLRYRAVAQH</sequence>
<name>A0A6G0W7W3_9STRA</name>
<dbReference type="SUPFAM" id="SSF103473">
    <property type="entry name" value="MFS general substrate transporter"/>
    <property type="match status" value="1"/>
</dbReference>
<evidence type="ECO:0000256" key="5">
    <source>
        <dbReference type="ARBA" id="ARBA00023136"/>
    </source>
</evidence>
<dbReference type="InterPro" id="IPR010291">
    <property type="entry name" value="Ion_channel_UNC-93"/>
</dbReference>
<reference evidence="7 8" key="1">
    <citation type="submission" date="2019-07" db="EMBL/GenBank/DDBJ databases">
        <title>Genomics analysis of Aphanomyces spp. identifies a new class of oomycete effector associated with host adaptation.</title>
        <authorList>
            <person name="Gaulin E."/>
        </authorList>
    </citation>
    <scope>NUCLEOTIDE SEQUENCE [LARGE SCALE GENOMIC DNA]</scope>
    <source>
        <strain evidence="7 8">ATCC 201684</strain>
    </source>
</reference>
<evidence type="ECO:0008006" key="9">
    <source>
        <dbReference type="Google" id="ProtNLM"/>
    </source>
</evidence>
<feature type="transmembrane region" description="Helical" evidence="6">
    <location>
        <begin position="365"/>
        <end position="384"/>
    </location>
</feature>
<dbReference type="GO" id="GO:0016020">
    <property type="term" value="C:membrane"/>
    <property type="evidence" value="ECO:0007669"/>
    <property type="project" value="UniProtKB-SubCell"/>
</dbReference>
<dbReference type="VEuPathDB" id="FungiDB:AeMF1_021533"/>
<gene>
    <name evidence="7" type="ORF">Ae201684_017864</name>
</gene>
<organism evidence="7 8">
    <name type="scientific">Aphanomyces euteiches</name>
    <dbReference type="NCBI Taxonomy" id="100861"/>
    <lineage>
        <taxon>Eukaryota</taxon>
        <taxon>Sar</taxon>
        <taxon>Stramenopiles</taxon>
        <taxon>Oomycota</taxon>
        <taxon>Saprolegniomycetes</taxon>
        <taxon>Saprolegniales</taxon>
        <taxon>Verrucalvaceae</taxon>
        <taxon>Aphanomyces</taxon>
    </lineage>
</organism>
<keyword evidence="5 6" id="KW-0472">Membrane</keyword>
<accession>A0A6G0W7W3</accession>
<keyword evidence="8" id="KW-1185">Reference proteome</keyword>
<dbReference type="Gene3D" id="1.20.1250.20">
    <property type="entry name" value="MFS general substrate transporter like domains"/>
    <property type="match status" value="2"/>
</dbReference>
<evidence type="ECO:0000256" key="2">
    <source>
        <dbReference type="ARBA" id="ARBA00009172"/>
    </source>
</evidence>
<comment type="similarity">
    <text evidence="2">Belongs to the unc-93 family.</text>
</comment>
<feature type="transmembrane region" description="Helical" evidence="6">
    <location>
        <begin position="396"/>
        <end position="419"/>
    </location>
</feature>
<evidence type="ECO:0000313" key="7">
    <source>
        <dbReference type="EMBL" id="KAF0723248.1"/>
    </source>
</evidence>
<feature type="transmembrane region" description="Helical" evidence="6">
    <location>
        <begin position="458"/>
        <end position="477"/>
    </location>
</feature>
<dbReference type="PANTHER" id="PTHR19444">
    <property type="entry name" value="UNC-93 RELATED"/>
    <property type="match status" value="1"/>
</dbReference>
<evidence type="ECO:0000256" key="4">
    <source>
        <dbReference type="ARBA" id="ARBA00022989"/>
    </source>
</evidence>
<keyword evidence="3 6" id="KW-0812">Transmembrane</keyword>
<dbReference type="Pfam" id="PF05978">
    <property type="entry name" value="UNC-93"/>
    <property type="match status" value="1"/>
</dbReference>
<keyword evidence="4 6" id="KW-1133">Transmembrane helix</keyword>
<comment type="caution">
    <text evidence="7">The sequence shown here is derived from an EMBL/GenBank/DDBJ whole genome shotgun (WGS) entry which is preliminary data.</text>
</comment>
<dbReference type="InterPro" id="IPR036259">
    <property type="entry name" value="MFS_trans_sf"/>
</dbReference>
<feature type="transmembrane region" description="Helical" evidence="6">
    <location>
        <begin position="206"/>
        <end position="234"/>
    </location>
</feature>
<proteinExistence type="inferred from homology"/>
<evidence type="ECO:0000256" key="6">
    <source>
        <dbReference type="SAM" id="Phobius"/>
    </source>
</evidence>
<feature type="transmembrane region" description="Helical" evidence="6">
    <location>
        <begin position="104"/>
        <end position="125"/>
    </location>
</feature>
<dbReference type="PANTHER" id="PTHR19444:SF13">
    <property type="entry name" value="PROTEIN UNC-93 HOMOLOG A"/>
    <property type="match status" value="1"/>
</dbReference>
<evidence type="ECO:0000256" key="3">
    <source>
        <dbReference type="ARBA" id="ARBA00022692"/>
    </source>
</evidence>
<feature type="transmembrane region" description="Helical" evidence="6">
    <location>
        <begin position="332"/>
        <end position="353"/>
    </location>
</feature>
<protein>
    <recommendedName>
        <fullName evidence="9">Major facilitator superfamily (MFS) profile domain-containing protein</fullName>
    </recommendedName>
</protein>
<evidence type="ECO:0000313" key="8">
    <source>
        <dbReference type="Proteomes" id="UP000481153"/>
    </source>
</evidence>
<dbReference type="AlphaFoldDB" id="A0A6G0W7W3"/>
<dbReference type="InterPro" id="IPR051951">
    <property type="entry name" value="UNC-93_regulatory"/>
</dbReference>
<feature type="transmembrane region" description="Helical" evidence="6">
    <location>
        <begin position="241"/>
        <end position="259"/>
    </location>
</feature>